<evidence type="ECO:0000259" key="5">
    <source>
        <dbReference type="PROSITE" id="PS50089"/>
    </source>
</evidence>
<dbReference type="GO" id="GO:0006511">
    <property type="term" value="P:ubiquitin-dependent protein catabolic process"/>
    <property type="evidence" value="ECO:0007669"/>
    <property type="project" value="TreeGrafter"/>
</dbReference>
<dbReference type="GO" id="GO:0008270">
    <property type="term" value="F:zinc ion binding"/>
    <property type="evidence" value="ECO:0007669"/>
    <property type="project" value="UniProtKB-KW"/>
</dbReference>
<dbReference type="InterPro" id="IPR037274">
    <property type="entry name" value="Znf_CHY_sf"/>
</dbReference>
<dbReference type="InterPro" id="IPR013083">
    <property type="entry name" value="Znf_RING/FYVE/PHD"/>
</dbReference>
<accession>A0A978V8R8</accession>
<protein>
    <recommendedName>
        <fullName evidence="10">E3 ubiquitin-protein ligase RZFP34</fullName>
    </recommendedName>
</protein>
<evidence type="ECO:0008006" key="10">
    <source>
        <dbReference type="Google" id="ProtNLM"/>
    </source>
</evidence>
<evidence type="ECO:0000256" key="3">
    <source>
        <dbReference type="ARBA" id="ARBA00022833"/>
    </source>
</evidence>
<evidence type="ECO:0000259" key="6">
    <source>
        <dbReference type="PROSITE" id="PS51266"/>
    </source>
</evidence>
<sequence length="497" mass="57119">MKRPVALAIDSFRFRAHFEASGRAKHLSIPFECYKYALPNSNFALFSILRLLTPGSVFIVPSKVYALVLEEDLIRNLHWRLGRLLIVPSIVGFGSGTSSRNQVIMQSYCLLLTAGGSGVLQNADGAVQPCLDFVVADFNYLQQCRRKQEFHGVFAWLDRYSMGKVAFTETTSEQLGSKCMQDITLKDYEAECTHPYPSDEECKLVEESKDHTNAVELLDKGYMQCPHYRRRCRIRAPCCNEIFDCHHCHNDAKNNINVDQKLRHDIPRHQVEQVMCSLCGTEQEVQQICINCGVCMGNYFCETCKLFDDDISKKQYHCSGCGICRYSLHLLQGFFYSLVSPVFCHRIGGRENFFHCYKCGCCYSMVLKNSHPCVEGAMHHDCPVCFEYLFESRNDVTVLPCGHTIHENCLKDMREHYQYACPLCSKSVCDMSKVWEKFDMEIAATPMPQLYQNKKRKNRFGYYATTAEKPLTWTTMLWLRNVRTADPTILVKQEAEQ</sequence>
<dbReference type="PROSITE" id="PS50089">
    <property type="entry name" value="ZF_RING_2"/>
    <property type="match status" value="1"/>
</dbReference>
<dbReference type="SUPFAM" id="SSF57850">
    <property type="entry name" value="RING/U-box"/>
    <property type="match status" value="1"/>
</dbReference>
<dbReference type="InterPro" id="IPR008913">
    <property type="entry name" value="Znf_CHY"/>
</dbReference>
<keyword evidence="1" id="KW-0479">Metal-binding</keyword>
<dbReference type="InterPro" id="IPR001841">
    <property type="entry name" value="Znf_RING"/>
</dbReference>
<dbReference type="PANTHER" id="PTHR21319:SF53">
    <property type="entry name" value="RING FINGER AND CHY ZINC FINGER DOMAIN-CONTAINING PROTEIN 1"/>
    <property type="match status" value="1"/>
</dbReference>
<dbReference type="Proteomes" id="UP000813462">
    <property type="component" value="Unassembled WGS sequence"/>
</dbReference>
<dbReference type="InterPro" id="IPR037275">
    <property type="entry name" value="Znf_CTCHY_sf"/>
</dbReference>
<feature type="domain" description="RING-type" evidence="5">
    <location>
        <begin position="382"/>
        <end position="425"/>
    </location>
</feature>
<evidence type="ECO:0000313" key="9">
    <source>
        <dbReference type="Proteomes" id="UP000813462"/>
    </source>
</evidence>
<reference evidence="8" key="1">
    <citation type="journal article" date="2021" name="Front. Plant Sci.">
        <title>Chromosome-Scale Genome Assembly for Chinese Sour Jujube and Insights Into Its Genome Evolution and Domestication Signature.</title>
        <authorList>
            <person name="Shen L.-Y."/>
            <person name="Luo H."/>
            <person name="Wang X.-L."/>
            <person name="Wang X.-M."/>
            <person name="Qiu X.-J."/>
            <person name="Liu H."/>
            <person name="Zhou S.-S."/>
            <person name="Jia K.-H."/>
            <person name="Nie S."/>
            <person name="Bao Y.-T."/>
            <person name="Zhang R.-G."/>
            <person name="Yun Q.-Z."/>
            <person name="Chai Y.-H."/>
            <person name="Lu J.-Y."/>
            <person name="Li Y."/>
            <person name="Zhao S.-W."/>
            <person name="Mao J.-F."/>
            <person name="Jia S.-G."/>
            <person name="Mao Y.-M."/>
        </authorList>
    </citation>
    <scope>NUCLEOTIDE SEQUENCE</scope>
    <source>
        <strain evidence="8">AT0</strain>
        <tissue evidence="8">Leaf</tissue>
    </source>
</reference>
<dbReference type="AlphaFoldDB" id="A0A978V8R8"/>
<evidence type="ECO:0000256" key="2">
    <source>
        <dbReference type="ARBA" id="ARBA00022771"/>
    </source>
</evidence>
<dbReference type="CDD" id="cd16464">
    <property type="entry name" value="RING-H2_Pirh2-like"/>
    <property type="match status" value="1"/>
</dbReference>
<organism evidence="8 9">
    <name type="scientific">Ziziphus jujuba var. spinosa</name>
    <dbReference type="NCBI Taxonomy" id="714518"/>
    <lineage>
        <taxon>Eukaryota</taxon>
        <taxon>Viridiplantae</taxon>
        <taxon>Streptophyta</taxon>
        <taxon>Embryophyta</taxon>
        <taxon>Tracheophyta</taxon>
        <taxon>Spermatophyta</taxon>
        <taxon>Magnoliopsida</taxon>
        <taxon>eudicotyledons</taxon>
        <taxon>Gunneridae</taxon>
        <taxon>Pentapetalae</taxon>
        <taxon>rosids</taxon>
        <taxon>fabids</taxon>
        <taxon>Rosales</taxon>
        <taxon>Rhamnaceae</taxon>
        <taxon>Paliureae</taxon>
        <taxon>Ziziphus</taxon>
    </lineage>
</organism>
<dbReference type="PROSITE" id="PS51266">
    <property type="entry name" value="ZF_CHY"/>
    <property type="match status" value="1"/>
</dbReference>
<dbReference type="InterPro" id="IPR017921">
    <property type="entry name" value="Znf_CTCHY"/>
</dbReference>
<evidence type="ECO:0000259" key="7">
    <source>
        <dbReference type="PROSITE" id="PS51270"/>
    </source>
</evidence>
<proteinExistence type="predicted"/>
<dbReference type="GO" id="GO:0016567">
    <property type="term" value="P:protein ubiquitination"/>
    <property type="evidence" value="ECO:0007669"/>
    <property type="project" value="TreeGrafter"/>
</dbReference>
<keyword evidence="3" id="KW-0862">Zinc</keyword>
<dbReference type="EMBL" id="JAEACU010000006">
    <property type="protein sequence ID" value="KAH7524303.1"/>
    <property type="molecule type" value="Genomic_DNA"/>
</dbReference>
<keyword evidence="2 4" id="KW-0863">Zinc-finger</keyword>
<dbReference type="SUPFAM" id="SSF161219">
    <property type="entry name" value="CHY zinc finger-like"/>
    <property type="match status" value="1"/>
</dbReference>
<name>A0A978V8R8_ZIZJJ</name>
<dbReference type="PROSITE" id="PS51270">
    <property type="entry name" value="ZF_CTCHY"/>
    <property type="match status" value="1"/>
</dbReference>
<feature type="domain" description="CTCHY-type" evidence="7">
    <location>
        <begin position="296"/>
        <end position="381"/>
    </location>
</feature>
<evidence type="ECO:0000256" key="1">
    <source>
        <dbReference type="ARBA" id="ARBA00022723"/>
    </source>
</evidence>
<dbReference type="Pfam" id="PF05495">
    <property type="entry name" value="zf-CHY"/>
    <property type="match status" value="1"/>
</dbReference>
<dbReference type="SMART" id="SM00184">
    <property type="entry name" value="RING"/>
    <property type="match status" value="1"/>
</dbReference>
<dbReference type="SUPFAM" id="SSF161245">
    <property type="entry name" value="Zinc hairpin stack"/>
    <property type="match status" value="2"/>
</dbReference>
<evidence type="ECO:0000256" key="4">
    <source>
        <dbReference type="PROSITE-ProRule" id="PRU00601"/>
    </source>
</evidence>
<dbReference type="GO" id="GO:0005634">
    <property type="term" value="C:nucleus"/>
    <property type="evidence" value="ECO:0007669"/>
    <property type="project" value="TreeGrafter"/>
</dbReference>
<feature type="domain" description="CHY-type" evidence="6">
    <location>
        <begin position="218"/>
        <end position="294"/>
    </location>
</feature>
<dbReference type="PANTHER" id="PTHR21319">
    <property type="entry name" value="RING FINGER AND CHY ZINC FINGER DOMAIN-CONTAINING PROTEIN 1"/>
    <property type="match status" value="1"/>
</dbReference>
<gene>
    <name evidence="8" type="ORF">FEM48_Zijuj06G0105200</name>
</gene>
<evidence type="ECO:0000313" key="8">
    <source>
        <dbReference type="EMBL" id="KAH7524303.1"/>
    </source>
</evidence>
<dbReference type="Pfam" id="PF13639">
    <property type="entry name" value="zf-RING_2"/>
    <property type="match status" value="1"/>
</dbReference>
<comment type="caution">
    <text evidence="8">The sequence shown here is derived from an EMBL/GenBank/DDBJ whole genome shotgun (WGS) entry which is preliminary data.</text>
</comment>
<dbReference type="GO" id="GO:0061630">
    <property type="term" value="F:ubiquitin protein ligase activity"/>
    <property type="evidence" value="ECO:0007669"/>
    <property type="project" value="TreeGrafter"/>
</dbReference>
<dbReference type="Gene3D" id="3.30.40.10">
    <property type="entry name" value="Zinc/RING finger domain, C3HC4 (zinc finger)"/>
    <property type="match status" value="1"/>
</dbReference>